<dbReference type="Gene3D" id="3.30.300.30">
    <property type="match status" value="1"/>
</dbReference>
<evidence type="ECO:0000313" key="5">
    <source>
        <dbReference type="EMBL" id="STY16657.1"/>
    </source>
</evidence>
<dbReference type="EC" id="6.2.1.1" evidence="5"/>
<name>A0A378KT34_9GAMM</name>
<dbReference type="SUPFAM" id="SSF56801">
    <property type="entry name" value="Acetyl-CoA synthetase-like"/>
    <property type="match status" value="1"/>
</dbReference>
<feature type="domain" description="AMP-dependent synthetase/ligase" evidence="2">
    <location>
        <begin position="14"/>
        <end position="373"/>
    </location>
</feature>
<dbReference type="Pfam" id="PF13193">
    <property type="entry name" value="AMP-binding_C"/>
    <property type="match status" value="1"/>
</dbReference>
<dbReference type="EMBL" id="LNYR01000031">
    <property type="protein sequence ID" value="KTD47763.1"/>
    <property type="molecule type" value="Genomic_DNA"/>
</dbReference>
<dbReference type="PANTHER" id="PTHR43352">
    <property type="entry name" value="ACETYL-COA SYNTHETASE"/>
    <property type="match status" value="1"/>
</dbReference>
<dbReference type="Proteomes" id="UP000254230">
    <property type="component" value="Unassembled WGS sequence"/>
</dbReference>
<evidence type="ECO:0000313" key="7">
    <source>
        <dbReference type="Proteomes" id="UP000254230"/>
    </source>
</evidence>
<dbReference type="InterPro" id="IPR042099">
    <property type="entry name" value="ANL_N_sf"/>
</dbReference>
<dbReference type="Proteomes" id="UP000054639">
    <property type="component" value="Unassembled WGS sequence"/>
</dbReference>
<dbReference type="EMBL" id="UGOW01000001">
    <property type="protein sequence ID" value="STY16657.1"/>
    <property type="molecule type" value="Genomic_DNA"/>
</dbReference>
<proteinExistence type="predicted"/>
<dbReference type="STRING" id="45072.Lqua_2156"/>
<evidence type="ECO:0000259" key="2">
    <source>
        <dbReference type="Pfam" id="PF00501"/>
    </source>
</evidence>
<protein>
    <submittedName>
        <fullName evidence="5">Acetyl-CoA synthetase</fullName>
        <ecNumber evidence="5">6.2.1.1</ecNumber>
        <ecNumber evidence="5">6.2.1.27</ecNumber>
    </submittedName>
    <submittedName>
        <fullName evidence="4">Acetyl-coenzyme A synthetase</fullName>
    </submittedName>
</protein>
<keyword evidence="6" id="KW-1185">Reference proteome</keyword>
<sequence>MKLNVTEYVLRHHQQRQNHPALLLVDDVGLYQSISYSQLYHDVCCLIAGLKGLGVADKSIVCIQADDVYDLILLFLACNGLGWIPCLLLNNLSDDETDYILQDTQAALFFCLKTETTPITNPVATRMVMQREFQELKAAPREPFVPQTHFNDPAFLFYTSGSSGQPKGVLHAQHAILARELNIKSWLTLKADDRVMQTDNLCWTYSMYTGLLDPLMVGATAVIIKASNTTSLAESHITPDHWLRMIDYYQVSILASTPDILHSIAASNLLSNYPNLKLRQVGAAGSLMMENTQDLWINQCHFPIYIALGMSEISTFISTGPNIPYRKNKLGIIQPGRKVAIVPIECKEQPVPADTPGMLAIHRDELGLMIGYLNDTDPERHFRGDWFLTQDIVSMDKEGYIEYLGRADLIIKVNSGFRVSPLEIEHVLNLHPQVVDSACGARQEHNSASNQIIAYVVVTALQADVVESIIRLLKDHLTDYKIPNQLYFVTSIPRSNRNKILRSELCKLVPIQVHSIKL</sequence>
<reference evidence="4 6" key="1">
    <citation type="submission" date="2015-11" db="EMBL/GenBank/DDBJ databases">
        <title>Genomic analysis of 38 Legionella species identifies large and diverse effector repertoires.</title>
        <authorList>
            <person name="Burstein D."/>
            <person name="Amaro F."/>
            <person name="Zusman T."/>
            <person name="Lifshitz Z."/>
            <person name="Cohen O."/>
            <person name="Gilbert J.A."/>
            <person name="Pupko T."/>
            <person name="Shuman H.A."/>
            <person name="Segal G."/>
        </authorList>
    </citation>
    <scope>NUCLEOTIDE SEQUENCE [LARGE SCALE GENOMIC DNA]</scope>
    <source>
        <strain evidence="4 6">ATCC 49507</strain>
    </source>
</reference>
<dbReference type="AlphaFoldDB" id="A0A378KT34"/>
<dbReference type="GO" id="GO:0003987">
    <property type="term" value="F:acetate-CoA ligase activity"/>
    <property type="evidence" value="ECO:0007669"/>
    <property type="project" value="UniProtKB-EC"/>
</dbReference>
<evidence type="ECO:0000259" key="3">
    <source>
        <dbReference type="Pfam" id="PF13193"/>
    </source>
</evidence>
<dbReference type="GO" id="GO:0018859">
    <property type="term" value="F:4-hydroxybenzoate-CoA ligase activity"/>
    <property type="evidence" value="ECO:0007669"/>
    <property type="project" value="UniProtKB-EC"/>
</dbReference>
<evidence type="ECO:0000313" key="4">
    <source>
        <dbReference type="EMBL" id="KTD47763.1"/>
    </source>
</evidence>
<evidence type="ECO:0000256" key="1">
    <source>
        <dbReference type="ARBA" id="ARBA00022598"/>
    </source>
</evidence>
<dbReference type="InterPro" id="IPR025110">
    <property type="entry name" value="AMP-bd_C"/>
</dbReference>
<dbReference type="RefSeq" id="WP_058474298.1">
    <property type="nucleotide sequence ID" value="NZ_CAAAIL010000008.1"/>
</dbReference>
<evidence type="ECO:0000313" key="6">
    <source>
        <dbReference type="Proteomes" id="UP000054639"/>
    </source>
</evidence>
<dbReference type="PANTHER" id="PTHR43352:SF1">
    <property type="entry name" value="ANTHRANILATE--COA LIGASE"/>
    <property type="match status" value="1"/>
</dbReference>
<gene>
    <name evidence="5" type="primary">acs_2</name>
    <name evidence="4" type="synonym">acsB_2</name>
    <name evidence="4" type="ORF">Lqua_2156</name>
    <name evidence="5" type="ORF">NCTC12376_00448</name>
</gene>
<dbReference type="Gene3D" id="3.40.50.12780">
    <property type="entry name" value="N-terminal domain of ligase-like"/>
    <property type="match status" value="1"/>
</dbReference>
<dbReference type="GO" id="GO:0044550">
    <property type="term" value="P:secondary metabolite biosynthetic process"/>
    <property type="evidence" value="ECO:0007669"/>
    <property type="project" value="TreeGrafter"/>
</dbReference>
<dbReference type="OrthoDB" id="5296889at2"/>
<dbReference type="EC" id="6.2.1.27" evidence="5"/>
<dbReference type="CDD" id="cd04433">
    <property type="entry name" value="AFD_class_I"/>
    <property type="match status" value="1"/>
</dbReference>
<organism evidence="5 7">
    <name type="scientific">Legionella quateirensis</name>
    <dbReference type="NCBI Taxonomy" id="45072"/>
    <lineage>
        <taxon>Bacteria</taxon>
        <taxon>Pseudomonadati</taxon>
        <taxon>Pseudomonadota</taxon>
        <taxon>Gammaproteobacteria</taxon>
        <taxon>Legionellales</taxon>
        <taxon>Legionellaceae</taxon>
        <taxon>Legionella</taxon>
    </lineage>
</organism>
<reference evidence="5 7" key="2">
    <citation type="submission" date="2018-06" db="EMBL/GenBank/DDBJ databases">
        <authorList>
            <consortium name="Pathogen Informatics"/>
            <person name="Doyle S."/>
        </authorList>
    </citation>
    <scope>NUCLEOTIDE SEQUENCE [LARGE SCALE GENOMIC DNA]</scope>
    <source>
        <strain evidence="5 7">NCTC12376</strain>
    </source>
</reference>
<dbReference type="InterPro" id="IPR000873">
    <property type="entry name" value="AMP-dep_synth/lig_dom"/>
</dbReference>
<feature type="domain" description="AMP-binding enzyme C-terminal" evidence="3">
    <location>
        <begin position="423"/>
        <end position="496"/>
    </location>
</feature>
<dbReference type="InterPro" id="IPR020845">
    <property type="entry name" value="AMP-binding_CS"/>
</dbReference>
<keyword evidence="1 5" id="KW-0436">Ligase</keyword>
<accession>A0A378KT34</accession>
<dbReference type="Pfam" id="PF00501">
    <property type="entry name" value="AMP-binding"/>
    <property type="match status" value="1"/>
</dbReference>
<dbReference type="PROSITE" id="PS00455">
    <property type="entry name" value="AMP_BINDING"/>
    <property type="match status" value="1"/>
</dbReference>
<dbReference type="InterPro" id="IPR045851">
    <property type="entry name" value="AMP-bd_C_sf"/>
</dbReference>